<dbReference type="AlphaFoldDB" id="A0AB34FZK4"/>
<proteinExistence type="inferred from homology"/>
<dbReference type="InterPro" id="IPR005599">
    <property type="entry name" value="GPI_mannosylTrfase"/>
</dbReference>
<protein>
    <recommendedName>
        <fullName evidence="12">Mannosyltransferase</fullName>
        <ecNumber evidence="12">2.4.1.-</ecNumber>
    </recommendedName>
</protein>
<evidence type="ECO:0000256" key="8">
    <source>
        <dbReference type="ARBA" id="ARBA00022824"/>
    </source>
</evidence>
<keyword evidence="8 12" id="KW-0256">Endoplasmic reticulum</keyword>
<evidence type="ECO:0000313" key="14">
    <source>
        <dbReference type="Proteomes" id="UP001163105"/>
    </source>
</evidence>
<keyword evidence="10 12" id="KW-0472">Membrane</keyword>
<keyword evidence="6" id="KW-0808">Transferase</keyword>
<feature type="transmembrane region" description="Helical" evidence="12">
    <location>
        <begin position="433"/>
        <end position="451"/>
    </location>
</feature>
<keyword evidence="14" id="KW-1185">Reference proteome</keyword>
<comment type="similarity">
    <text evidence="3">Belongs to the glycosyltransferase 22 family. PIGB subfamily.</text>
</comment>
<evidence type="ECO:0000256" key="7">
    <source>
        <dbReference type="ARBA" id="ARBA00022692"/>
    </source>
</evidence>
<dbReference type="GO" id="GO:0005789">
    <property type="term" value="C:endoplasmic reticulum membrane"/>
    <property type="evidence" value="ECO:0007669"/>
    <property type="project" value="UniProtKB-SubCell"/>
</dbReference>
<evidence type="ECO:0000256" key="10">
    <source>
        <dbReference type="ARBA" id="ARBA00023136"/>
    </source>
</evidence>
<sequence length="651" mass="72855">MAATAAAPSTARNARKPPNFLRDIIVIRLINAWWITTFFQPDEFFQSLEPAWRLAFGPESGAWLTWHVLLRRYTRVVEIPRLTLLPVQEWHHQLRSSLHPALFAAAYIVADKLSSFIPAGNVFRTFIVMGAPKTLQAVIAGLGDWYAWQLAVKIYGSGSIASFFALFLQIFSPWQWYVSTRTFSNSLETTLTVMALYYWPWELLGSAKPTKENPRGPALLRNIWSLRASLALAALAVVLRPTNVLIWATVVGVALTRVTLRGTSPLSWTTVFVLFREAALCGPLVVGASFVSDRLYFGFWTFPPYNWLNFNISQSLAVFYGRNPWHYYLLQGIPLLCTTSLPFALAGLYSPSASSPDQANTLRTLSYTVFVTVGALSLISHKEVRFIYPLLPVLNVLAAPFAASFFTSDPKPAAASKSKSGATRRPALRNKPYLIAALGVNLVLAGFLTFLHQPAPLTVMSYLRKEYERIHPDSVRLAHATRRPPEPNHDPLFALFLMPCHSTPWRSHLVYPGLTAYALTCEPPLHTLPNTPERDGYRDEADRFYDDPVGFLTGELFAASNTSAASPAGPAATSTLPLPRYIVGFEGIEPWLREFLDTPRGRQLGMHLTRTWGAFNGFANEDWRRSGRMLVWDTGIYDDDDDRAQAKKPEV</sequence>
<feature type="transmembrane region" description="Helical" evidence="12">
    <location>
        <begin position="272"/>
        <end position="291"/>
    </location>
</feature>
<dbReference type="EMBL" id="JAQHRD010000002">
    <property type="protein sequence ID" value="KAJ6444775.1"/>
    <property type="molecule type" value="Genomic_DNA"/>
</dbReference>
<evidence type="ECO:0000256" key="5">
    <source>
        <dbReference type="ARBA" id="ARBA00022676"/>
    </source>
</evidence>
<evidence type="ECO:0000256" key="1">
    <source>
        <dbReference type="ARBA" id="ARBA00004477"/>
    </source>
</evidence>
<comment type="pathway">
    <text evidence="2">Glycolipid biosynthesis; glycosylphosphatidylinositol-anchor biosynthesis.</text>
</comment>
<evidence type="ECO:0000256" key="12">
    <source>
        <dbReference type="RuleBase" id="RU363075"/>
    </source>
</evidence>
<evidence type="ECO:0000256" key="2">
    <source>
        <dbReference type="ARBA" id="ARBA00004687"/>
    </source>
</evidence>
<reference evidence="13" key="1">
    <citation type="submission" date="2023-01" db="EMBL/GenBank/DDBJ databases">
        <title>The growth and conidiation of Purpureocillium lavendulum are regulated by nitrogen source and histone H3K14 acetylation.</title>
        <authorList>
            <person name="Tang P."/>
            <person name="Han J."/>
            <person name="Zhang C."/>
            <person name="Tang P."/>
            <person name="Qi F."/>
            <person name="Zhang K."/>
            <person name="Liang L."/>
        </authorList>
    </citation>
    <scope>NUCLEOTIDE SEQUENCE</scope>
    <source>
        <strain evidence="13">YMF1.00683</strain>
    </source>
</reference>
<keyword evidence="7 12" id="KW-0812">Transmembrane</keyword>
<evidence type="ECO:0000256" key="9">
    <source>
        <dbReference type="ARBA" id="ARBA00022989"/>
    </source>
</evidence>
<name>A0AB34FZK4_9HYPO</name>
<comment type="subcellular location">
    <subcellularLocation>
        <location evidence="1 12">Endoplasmic reticulum membrane</location>
        <topology evidence="1 12">Multi-pass membrane protein</topology>
    </subcellularLocation>
</comment>
<comment type="function">
    <text evidence="11">Mannosyltransferase involved in glycosylphosphatidylinositol-anchor biosynthesis. Transfers the third mannose to Man2-GlcN-acyl-PI during GPI precursor assembly.</text>
</comment>
<dbReference type="GO" id="GO:0000026">
    <property type="term" value="F:alpha-1,2-mannosyltransferase activity"/>
    <property type="evidence" value="ECO:0007669"/>
    <property type="project" value="TreeGrafter"/>
</dbReference>
<dbReference type="PANTHER" id="PTHR22760">
    <property type="entry name" value="GLYCOSYLTRANSFERASE"/>
    <property type="match status" value="1"/>
</dbReference>
<keyword evidence="5 12" id="KW-0328">Glycosyltransferase</keyword>
<comment type="caution">
    <text evidence="13">The sequence shown here is derived from an EMBL/GenBank/DDBJ whole genome shotgun (WGS) entry which is preliminary data.</text>
</comment>
<evidence type="ECO:0000256" key="11">
    <source>
        <dbReference type="ARBA" id="ARBA00024708"/>
    </source>
</evidence>
<dbReference type="EC" id="2.4.1.-" evidence="12"/>
<evidence type="ECO:0000256" key="3">
    <source>
        <dbReference type="ARBA" id="ARBA00006065"/>
    </source>
</evidence>
<organism evidence="13 14">
    <name type="scientific">Purpureocillium lavendulum</name>
    <dbReference type="NCBI Taxonomy" id="1247861"/>
    <lineage>
        <taxon>Eukaryota</taxon>
        <taxon>Fungi</taxon>
        <taxon>Dikarya</taxon>
        <taxon>Ascomycota</taxon>
        <taxon>Pezizomycotina</taxon>
        <taxon>Sordariomycetes</taxon>
        <taxon>Hypocreomycetidae</taxon>
        <taxon>Hypocreales</taxon>
        <taxon>Ophiocordycipitaceae</taxon>
        <taxon>Purpureocillium</taxon>
    </lineage>
</organism>
<dbReference type="Pfam" id="PF03901">
    <property type="entry name" value="Glyco_transf_22"/>
    <property type="match status" value="1"/>
</dbReference>
<dbReference type="GO" id="GO:0006506">
    <property type="term" value="P:GPI anchor biosynthetic process"/>
    <property type="evidence" value="ECO:0007669"/>
    <property type="project" value="UniProtKB-KW"/>
</dbReference>
<accession>A0AB34FZK4</accession>
<dbReference type="Proteomes" id="UP001163105">
    <property type="component" value="Unassembled WGS sequence"/>
</dbReference>
<keyword evidence="4" id="KW-0337">GPI-anchor biosynthesis</keyword>
<evidence type="ECO:0000256" key="6">
    <source>
        <dbReference type="ARBA" id="ARBA00022679"/>
    </source>
</evidence>
<dbReference type="PANTHER" id="PTHR22760:SF4">
    <property type="entry name" value="GPI MANNOSYLTRANSFERASE 3"/>
    <property type="match status" value="1"/>
</dbReference>
<evidence type="ECO:0000256" key="4">
    <source>
        <dbReference type="ARBA" id="ARBA00022502"/>
    </source>
</evidence>
<feature type="transmembrane region" description="Helical" evidence="12">
    <location>
        <begin position="154"/>
        <end position="176"/>
    </location>
</feature>
<gene>
    <name evidence="13" type="primary">PIGB</name>
    <name evidence="13" type="ORF">O9K51_03173</name>
</gene>
<evidence type="ECO:0000313" key="13">
    <source>
        <dbReference type="EMBL" id="KAJ6444775.1"/>
    </source>
</evidence>
<keyword evidence="9 12" id="KW-1133">Transmembrane helix</keyword>
<feature type="transmembrane region" description="Helical" evidence="12">
    <location>
        <begin position="325"/>
        <end position="349"/>
    </location>
</feature>
<feature type="transmembrane region" description="Helical" evidence="12">
    <location>
        <begin position="386"/>
        <end position="407"/>
    </location>
</feature>
<feature type="transmembrane region" description="Helical" evidence="12">
    <location>
        <begin position="361"/>
        <end position="380"/>
    </location>
</feature>